<evidence type="ECO:0000313" key="6">
    <source>
        <dbReference type="EMBL" id="TWT35560.1"/>
    </source>
</evidence>
<dbReference type="InterPro" id="IPR036034">
    <property type="entry name" value="PDZ_sf"/>
</dbReference>
<dbReference type="Proteomes" id="UP000316714">
    <property type="component" value="Unassembled WGS sequence"/>
</dbReference>
<sequence length="364" mass="37800" precursor="true">MSRIVVLVLCAVLASLPARGEAQNLAGGGTPARNEPSLAELYAEAVDAAVAQVAPALVQARAIGDFRALGREAAGTMTGVLLDRRWVITSSFGLQRRPDVLIVTLPGGATRSASLVSIDHSRQTALLRLAEEAPHAPPPLEPRTDPQPGETAIGVGAAYEASSPNLSVGIVSAASRRLGRAVQTDAAVSPANYGGLLIDLRGRVLGLLIPTGEVDGQTGGAEWYDSGIGFAAPLEAVLARIPRMQSGEDIYRGRAGLALTAGHEFLEPPTIRTLLPGGPADAAGLQKGDVITSVGGVPVANQKQFRIAMGPRDDGDEVELVARRGDDENTLVVKLVAPSELPQPKKKPAEALLEGLKEHLPQAD</sequence>
<keyword evidence="1 6" id="KW-0645">Protease</keyword>
<dbReference type="InterPro" id="IPR009003">
    <property type="entry name" value="Peptidase_S1_PA"/>
</dbReference>
<dbReference type="Gene3D" id="2.40.10.120">
    <property type="match status" value="1"/>
</dbReference>
<evidence type="ECO:0000256" key="1">
    <source>
        <dbReference type="ARBA" id="ARBA00022670"/>
    </source>
</evidence>
<accession>A0A5C5VC30</accession>
<dbReference type="InterPro" id="IPR001940">
    <property type="entry name" value="Peptidase_S1C"/>
</dbReference>
<feature type="compositionally biased region" description="Basic and acidic residues" evidence="3">
    <location>
        <begin position="355"/>
        <end position="364"/>
    </location>
</feature>
<name>A0A5C5VC30_9BACT</name>
<feature type="region of interest" description="Disordered" evidence="3">
    <location>
        <begin position="337"/>
        <end position="364"/>
    </location>
</feature>
<proteinExistence type="predicted"/>
<gene>
    <name evidence="6" type="primary">htrA_1</name>
    <name evidence="6" type="ORF">KOR34_04530</name>
</gene>
<evidence type="ECO:0000313" key="7">
    <source>
        <dbReference type="Proteomes" id="UP000316714"/>
    </source>
</evidence>
<reference evidence="6 7" key="1">
    <citation type="submission" date="2019-02" db="EMBL/GenBank/DDBJ databases">
        <title>Deep-cultivation of Planctomycetes and their phenomic and genomic characterization uncovers novel biology.</title>
        <authorList>
            <person name="Wiegand S."/>
            <person name="Jogler M."/>
            <person name="Boedeker C."/>
            <person name="Pinto D."/>
            <person name="Vollmers J."/>
            <person name="Rivas-Marin E."/>
            <person name="Kohn T."/>
            <person name="Peeters S.H."/>
            <person name="Heuer A."/>
            <person name="Rast P."/>
            <person name="Oberbeckmann S."/>
            <person name="Bunk B."/>
            <person name="Jeske O."/>
            <person name="Meyerdierks A."/>
            <person name="Storesund J.E."/>
            <person name="Kallscheuer N."/>
            <person name="Luecker S."/>
            <person name="Lage O.M."/>
            <person name="Pohl T."/>
            <person name="Merkel B.J."/>
            <person name="Hornburger P."/>
            <person name="Mueller R.-W."/>
            <person name="Bruemmer F."/>
            <person name="Labrenz M."/>
            <person name="Spormann A.M."/>
            <person name="Op Den Camp H."/>
            <person name="Overmann J."/>
            <person name="Amann R."/>
            <person name="Jetten M.S.M."/>
            <person name="Mascher T."/>
            <person name="Medema M.H."/>
            <person name="Devos D.P."/>
            <person name="Kaster A.-K."/>
            <person name="Ovreas L."/>
            <person name="Rohde M."/>
            <person name="Galperin M.Y."/>
            <person name="Jogler C."/>
        </authorList>
    </citation>
    <scope>NUCLEOTIDE SEQUENCE [LARGE SCALE GENOMIC DNA]</scope>
    <source>
        <strain evidence="6 7">KOR34</strain>
    </source>
</reference>
<evidence type="ECO:0000256" key="2">
    <source>
        <dbReference type="ARBA" id="ARBA00022801"/>
    </source>
</evidence>
<dbReference type="SMART" id="SM00228">
    <property type="entry name" value="PDZ"/>
    <property type="match status" value="1"/>
</dbReference>
<feature type="chain" id="PRO_5023122892" evidence="4">
    <location>
        <begin position="21"/>
        <end position="364"/>
    </location>
</feature>
<dbReference type="OrthoDB" id="248175at2"/>
<keyword evidence="7" id="KW-1185">Reference proteome</keyword>
<dbReference type="PANTHER" id="PTHR43343:SF3">
    <property type="entry name" value="PROTEASE DO-LIKE 8, CHLOROPLASTIC"/>
    <property type="match status" value="1"/>
</dbReference>
<evidence type="ECO:0000256" key="4">
    <source>
        <dbReference type="SAM" id="SignalP"/>
    </source>
</evidence>
<dbReference type="Gene3D" id="2.30.42.10">
    <property type="match status" value="1"/>
</dbReference>
<dbReference type="InterPro" id="IPR051201">
    <property type="entry name" value="Chloro_Bact_Ser_Proteases"/>
</dbReference>
<keyword evidence="4" id="KW-0732">Signal</keyword>
<dbReference type="Pfam" id="PF13365">
    <property type="entry name" value="Trypsin_2"/>
    <property type="match status" value="1"/>
</dbReference>
<dbReference type="AlphaFoldDB" id="A0A5C5VC30"/>
<dbReference type="Pfam" id="PF13180">
    <property type="entry name" value="PDZ_2"/>
    <property type="match status" value="1"/>
</dbReference>
<protein>
    <submittedName>
        <fullName evidence="6">Serine protease Do-like HtrA</fullName>
        <ecNumber evidence="6">3.4.21.107</ecNumber>
    </submittedName>
</protein>
<dbReference type="GO" id="GO:0004252">
    <property type="term" value="F:serine-type endopeptidase activity"/>
    <property type="evidence" value="ECO:0007669"/>
    <property type="project" value="InterPro"/>
</dbReference>
<dbReference type="EC" id="3.4.21.107" evidence="6"/>
<dbReference type="SUPFAM" id="SSF50156">
    <property type="entry name" value="PDZ domain-like"/>
    <property type="match status" value="1"/>
</dbReference>
<organism evidence="6 7">
    <name type="scientific">Posidoniimonas corsicana</name>
    <dbReference type="NCBI Taxonomy" id="1938618"/>
    <lineage>
        <taxon>Bacteria</taxon>
        <taxon>Pseudomonadati</taxon>
        <taxon>Planctomycetota</taxon>
        <taxon>Planctomycetia</taxon>
        <taxon>Pirellulales</taxon>
        <taxon>Lacipirellulaceae</taxon>
        <taxon>Posidoniimonas</taxon>
    </lineage>
</organism>
<dbReference type="InterPro" id="IPR001478">
    <property type="entry name" value="PDZ"/>
</dbReference>
<dbReference type="SUPFAM" id="SSF50494">
    <property type="entry name" value="Trypsin-like serine proteases"/>
    <property type="match status" value="1"/>
</dbReference>
<dbReference type="GO" id="GO:0006508">
    <property type="term" value="P:proteolysis"/>
    <property type="evidence" value="ECO:0007669"/>
    <property type="project" value="UniProtKB-KW"/>
</dbReference>
<dbReference type="EMBL" id="SIHJ01000001">
    <property type="protein sequence ID" value="TWT35560.1"/>
    <property type="molecule type" value="Genomic_DNA"/>
</dbReference>
<comment type="caution">
    <text evidence="6">The sequence shown here is derived from an EMBL/GenBank/DDBJ whole genome shotgun (WGS) entry which is preliminary data.</text>
</comment>
<feature type="domain" description="PDZ" evidence="5">
    <location>
        <begin position="238"/>
        <end position="326"/>
    </location>
</feature>
<evidence type="ECO:0000259" key="5">
    <source>
        <dbReference type="PROSITE" id="PS50106"/>
    </source>
</evidence>
<keyword evidence="2 6" id="KW-0378">Hydrolase</keyword>
<dbReference type="PANTHER" id="PTHR43343">
    <property type="entry name" value="PEPTIDASE S12"/>
    <property type="match status" value="1"/>
</dbReference>
<dbReference type="CDD" id="cd06779">
    <property type="entry name" value="cpPDZ_Deg_HtrA-like"/>
    <property type="match status" value="1"/>
</dbReference>
<feature type="signal peptide" evidence="4">
    <location>
        <begin position="1"/>
        <end position="20"/>
    </location>
</feature>
<evidence type="ECO:0000256" key="3">
    <source>
        <dbReference type="SAM" id="MobiDB-lite"/>
    </source>
</evidence>
<dbReference type="PROSITE" id="PS50106">
    <property type="entry name" value="PDZ"/>
    <property type="match status" value="1"/>
</dbReference>
<dbReference type="PRINTS" id="PR00834">
    <property type="entry name" value="PROTEASES2C"/>
</dbReference>
<dbReference type="RefSeq" id="WP_146561829.1">
    <property type="nucleotide sequence ID" value="NZ_SIHJ01000001.1"/>
</dbReference>